<dbReference type="RefSeq" id="WP_145368643.1">
    <property type="nucleotide sequence ID" value="NZ_CP036275.1"/>
</dbReference>
<name>A0A517Z5A9_9PLAN</name>
<keyword evidence="1" id="KW-1133">Transmembrane helix</keyword>
<evidence type="ECO:0000256" key="1">
    <source>
        <dbReference type="SAM" id="Phobius"/>
    </source>
</evidence>
<dbReference type="Proteomes" id="UP000320496">
    <property type="component" value="Chromosome"/>
</dbReference>
<sequence>MPVDKTSISAQDICTQFITPAIQQAGWGLSTQVRKEFSRTASQIAVTGKMVRHGREKWADDLFYDLPNSPISPGRSISLTLPADAETHSVVWNYVLPVVAAAGFLLACATYPTWVGVWANRHASQEFRLRRMLIHVRRANLFIETAPDLRQKNQEQPLTQRDVDHPCRRVFDDARDADQETPPVEALAGALLGEASRIKLTAAGNELEITMGGRKRAAKQVEAKI</sequence>
<protein>
    <submittedName>
        <fullName evidence="2">Uncharacterized protein</fullName>
    </submittedName>
</protein>
<dbReference type="Gene3D" id="3.90.1570.30">
    <property type="match status" value="1"/>
</dbReference>
<dbReference type="KEGG" id="mri:Mal4_19700"/>
<evidence type="ECO:0000313" key="2">
    <source>
        <dbReference type="EMBL" id="QDU37655.1"/>
    </source>
</evidence>
<dbReference type="EMBL" id="CP036275">
    <property type="protein sequence ID" value="QDU37655.1"/>
    <property type="molecule type" value="Genomic_DNA"/>
</dbReference>
<gene>
    <name evidence="2" type="ORF">Mal4_19700</name>
</gene>
<dbReference type="OrthoDB" id="9758243at2"/>
<proteinExistence type="predicted"/>
<dbReference type="AlphaFoldDB" id="A0A517Z5A9"/>
<feature type="transmembrane region" description="Helical" evidence="1">
    <location>
        <begin position="94"/>
        <end position="119"/>
    </location>
</feature>
<keyword evidence="1" id="KW-0472">Membrane</keyword>
<organism evidence="2 3">
    <name type="scientific">Maioricimonas rarisocia</name>
    <dbReference type="NCBI Taxonomy" id="2528026"/>
    <lineage>
        <taxon>Bacteria</taxon>
        <taxon>Pseudomonadati</taxon>
        <taxon>Planctomycetota</taxon>
        <taxon>Planctomycetia</taxon>
        <taxon>Planctomycetales</taxon>
        <taxon>Planctomycetaceae</taxon>
        <taxon>Maioricimonas</taxon>
    </lineage>
</organism>
<keyword evidence="3" id="KW-1185">Reference proteome</keyword>
<reference evidence="2 3" key="1">
    <citation type="submission" date="2019-02" db="EMBL/GenBank/DDBJ databases">
        <title>Deep-cultivation of Planctomycetes and their phenomic and genomic characterization uncovers novel biology.</title>
        <authorList>
            <person name="Wiegand S."/>
            <person name="Jogler M."/>
            <person name="Boedeker C."/>
            <person name="Pinto D."/>
            <person name="Vollmers J."/>
            <person name="Rivas-Marin E."/>
            <person name="Kohn T."/>
            <person name="Peeters S.H."/>
            <person name="Heuer A."/>
            <person name="Rast P."/>
            <person name="Oberbeckmann S."/>
            <person name="Bunk B."/>
            <person name="Jeske O."/>
            <person name="Meyerdierks A."/>
            <person name="Storesund J.E."/>
            <person name="Kallscheuer N."/>
            <person name="Luecker S."/>
            <person name="Lage O.M."/>
            <person name="Pohl T."/>
            <person name="Merkel B.J."/>
            <person name="Hornburger P."/>
            <person name="Mueller R.-W."/>
            <person name="Bruemmer F."/>
            <person name="Labrenz M."/>
            <person name="Spormann A.M."/>
            <person name="Op den Camp H."/>
            <person name="Overmann J."/>
            <person name="Amann R."/>
            <person name="Jetten M.S.M."/>
            <person name="Mascher T."/>
            <person name="Medema M.H."/>
            <person name="Devos D.P."/>
            <person name="Kaster A.-K."/>
            <person name="Ovreas L."/>
            <person name="Rohde M."/>
            <person name="Galperin M.Y."/>
            <person name="Jogler C."/>
        </authorList>
    </citation>
    <scope>NUCLEOTIDE SEQUENCE [LARGE SCALE GENOMIC DNA]</scope>
    <source>
        <strain evidence="2 3">Mal4</strain>
    </source>
</reference>
<keyword evidence="1" id="KW-0812">Transmembrane</keyword>
<accession>A0A517Z5A9</accession>
<evidence type="ECO:0000313" key="3">
    <source>
        <dbReference type="Proteomes" id="UP000320496"/>
    </source>
</evidence>